<comment type="subcellular location">
    <subcellularLocation>
        <location evidence="1">Membrane</location>
        <topology evidence="1">Single-pass membrane protein</topology>
    </subcellularLocation>
</comment>
<dbReference type="PANTHER" id="PTHR33365">
    <property type="entry name" value="YALI0B05434P"/>
    <property type="match status" value="1"/>
</dbReference>
<comment type="similarity">
    <text evidence="8">Belongs to the ustYa family.</text>
</comment>
<dbReference type="Proteomes" id="UP001275084">
    <property type="component" value="Unassembled WGS sequence"/>
</dbReference>
<evidence type="ECO:0000256" key="6">
    <source>
        <dbReference type="ARBA" id="ARBA00023136"/>
    </source>
</evidence>
<reference evidence="9" key="1">
    <citation type="journal article" date="2023" name="Mol. Phylogenet. Evol.">
        <title>Genome-scale phylogeny and comparative genomics of the fungal order Sordariales.</title>
        <authorList>
            <person name="Hensen N."/>
            <person name="Bonometti L."/>
            <person name="Westerberg I."/>
            <person name="Brannstrom I.O."/>
            <person name="Guillou S."/>
            <person name="Cros-Aarteil S."/>
            <person name="Calhoun S."/>
            <person name="Haridas S."/>
            <person name="Kuo A."/>
            <person name="Mondo S."/>
            <person name="Pangilinan J."/>
            <person name="Riley R."/>
            <person name="LaButti K."/>
            <person name="Andreopoulos B."/>
            <person name="Lipzen A."/>
            <person name="Chen C."/>
            <person name="Yan M."/>
            <person name="Daum C."/>
            <person name="Ng V."/>
            <person name="Clum A."/>
            <person name="Steindorff A."/>
            <person name="Ohm R.A."/>
            <person name="Martin F."/>
            <person name="Silar P."/>
            <person name="Natvig D.O."/>
            <person name="Lalanne C."/>
            <person name="Gautier V."/>
            <person name="Ament-Velasquez S.L."/>
            <person name="Kruys A."/>
            <person name="Hutchinson M.I."/>
            <person name="Powell A.J."/>
            <person name="Barry K."/>
            <person name="Miller A.N."/>
            <person name="Grigoriev I.V."/>
            <person name="Debuchy R."/>
            <person name="Gladieux P."/>
            <person name="Hiltunen Thoren M."/>
            <person name="Johannesson H."/>
        </authorList>
    </citation>
    <scope>NUCLEOTIDE SEQUENCE</scope>
    <source>
        <strain evidence="9">CBS 955.72</strain>
    </source>
</reference>
<evidence type="ECO:0000256" key="5">
    <source>
        <dbReference type="ARBA" id="ARBA00023026"/>
    </source>
</evidence>
<dbReference type="Pfam" id="PF11807">
    <property type="entry name" value="UstYa"/>
    <property type="match status" value="1"/>
</dbReference>
<evidence type="ECO:0000256" key="2">
    <source>
        <dbReference type="ARBA" id="ARBA00004685"/>
    </source>
</evidence>
<keyword evidence="4" id="KW-1133">Transmembrane helix</keyword>
<dbReference type="GO" id="GO:0016020">
    <property type="term" value="C:membrane"/>
    <property type="evidence" value="ECO:0007669"/>
    <property type="project" value="UniProtKB-SubCell"/>
</dbReference>
<comment type="pathway">
    <text evidence="2">Mycotoxin biosynthesis.</text>
</comment>
<name>A0AAJ0HED3_9PEZI</name>
<keyword evidence="3" id="KW-0812">Transmembrane</keyword>
<proteinExistence type="inferred from homology"/>
<evidence type="ECO:0000313" key="9">
    <source>
        <dbReference type="EMBL" id="KAK3349245.1"/>
    </source>
</evidence>
<dbReference type="InterPro" id="IPR016181">
    <property type="entry name" value="Acyl_CoA_acyltransferase"/>
</dbReference>
<evidence type="ECO:0000256" key="8">
    <source>
        <dbReference type="ARBA" id="ARBA00035112"/>
    </source>
</evidence>
<gene>
    <name evidence="9" type="ORF">B0T25DRAFT_519511</name>
</gene>
<evidence type="ECO:0000313" key="10">
    <source>
        <dbReference type="Proteomes" id="UP001275084"/>
    </source>
</evidence>
<dbReference type="EMBL" id="JAUIQD010000005">
    <property type="protein sequence ID" value="KAK3349245.1"/>
    <property type="molecule type" value="Genomic_DNA"/>
</dbReference>
<dbReference type="GO" id="GO:0043386">
    <property type="term" value="P:mycotoxin biosynthetic process"/>
    <property type="evidence" value="ECO:0007669"/>
    <property type="project" value="InterPro"/>
</dbReference>
<organism evidence="9 10">
    <name type="scientific">Lasiosphaeria hispida</name>
    <dbReference type="NCBI Taxonomy" id="260671"/>
    <lineage>
        <taxon>Eukaryota</taxon>
        <taxon>Fungi</taxon>
        <taxon>Dikarya</taxon>
        <taxon>Ascomycota</taxon>
        <taxon>Pezizomycotina</taxon>
        <taxon>Sordariomycetes</taxon>
        <taxon>Sordariomycetidae</taxon>
        <taxon>Sordariales</taxon>
        <taxon>Lasiosphaeriaceae</taxon>
        <taxon>Lasiosphaeria</taxon>
    </lineage>
</organism>
<evidence type="ECO:0000256" key="7">
    <source>
        <dbReference type="ARBA" id="ARBA00023180"/>
    </source>
</evidence>
<protein>
    <recommendedName>
        <fullName evidence="11">N-acetyltransferase domain-containing protein</fullName>
    </recommendedName>
</protein>
<keyword evidence="6" id="KW-0472">Membrane</keyword>
<dbReference type="AlphaFoldDB" id="A0AAJ0HED3"/>
<evidence type="ECO:0000256" key="4">
    <source>
        <dbReference type="ARBA" id="ARBA00022989"/>
    </source>
</evidence>
<comment type="caution">
    <text evidence="9">The sequence shown here is derived from an EMBL/GenBank/DDBJ whole genome shotgun (WGS) entry which is preliminary data.</text>
</comment>
<accession>A0AAJ0HED3</accession>
<dbReference type="Gene3D" id="3.40.630.30">
    <property type="match status" value="1"/>
</dbReference>
<sequence length="234" mass="26119">MLRKASHYDYYHRDYFGPDGPTNGYWLHLEHCTYMHLQTLQPAQTRTHVDHCIDMIRQVPVCHSDVTLVTHSWVDGYGTPFPDFNTWHKCRNFDALSQYAASAAVVAEIKKPAGAGSLSKAPGGHAGAGGSIIYNWRLAMGKANCSIYPTKRNAFRRNSNLNHRDVHAEYQGYGIGSLLVRWGLDQVSEGGLPVFATGEAQGVDFYEKATGFQRLHGTEFWLGKDGRDISRSNA</sequence>
<dbReference type="SUPFAM" id="SSF55729">
    <property type="entry name" value="Acyl-CoA N-acyltransferases (Nat)"/>
    <property type="match status" value="1"/>
</dbReference>
<keyword evidence="10" id="KW-1185">Reference proteome</keyword>
<evidence type="ECO:0000256" key="1">
    <source>
        <dbReference type="ARBA" id="ARBA00004167"/>
    </source>
</evidence>
<dbReference type="InterPro" id="IPR021765">
    <property type="entry name" value="UstYa-like"/>
</dbReference>
<dbReference type="PANTHER" id="PTHR33365:SF4">
    <property type="entry name" value="CYCLOCHLOROTINE BIOSYNTHESIS PROTEIN O"/>
    <property type="match status" value="1"/>
</dbReference>
<evidence type="ECO:0000256" key="3">
    <source>
        <dbReference type="ARBA" id="ARBA00022692"/>
    </source>
</evidence>
<evidence type="ECO:0008006" key="11">
    <source>
        <dbReference type="Google" id="ProtNLM"/>
    </source>
</evidence>
<reference evidence="9" key="2">
    <citation type="submission" date="2023-06" db="EMBL/GenBank/DDBJ databases">
        <authorList>
            <consortium name="Lawrence Berkeley National Laboratory"/>
            <person name="Haridas S."/>
            <person name="Hensen N."/>
            <person name="Bonometti L."/>
            <person name="Westerberg I."/>
            <person name="Brannstrom I.O."/>
            <person name="Guillou S."/>
            <person name="Cros-Aarteil S."/>
            <person name="Calhoun S."/>
            <person name="Kuo A."/>
            <person name="Mondo S."/>
            <person name="Pangilinan J."/>
            <person name="Riley R."/>
            <person name="Labutti K."/>
            <person name="Andreopoulos B."/>
            <person name="Lipzen A."/>
            <person name="Chen C."/>
            <person name="Yanf M."/>
            <person name="Daum C."/>
            <person name="Ng V."/>
            <person name="Clum A."/>
            <person name="Steindorff A."/>
            <person name="Ohm R."/>
            <person name="Martin F."/>
            <person name="Silar P."/>
            <person name="Natvig D."/>
            <person name="Lalanne C."/>
            <person name="Gautier V."/>
            <person name="Ament-Velasquez S.L."/>
            <person name="Kruys A."/>
            <person name="Hutchinson M.I."/>
            <person name="Powell A.J."/>
            <person name="Barry K."/>
            <person name="Miller A.N."/>
            <person name="Grigoriev I.V."/>
            <person name="Debuchy R."/>
            <person name="Gladieux P."/>
            <person name="Thoren M.H."/>
            <person name="Johannesson H."/>
        </authorList>
    </citation>
    <scope>NUCLEOTIDE SEQUENCE</scope>
    <source>
        <strain evidence="9">CBS 955.72</strain>
    </source>
</reference>
<keyword evidence="7" id="KW-0325">Glycoprotein</keyword>
<keyword evidence="5" id="KW-0843">Virulence</keyword>